<dbReference type="Pfam" id="PF00483">
    <property type="entry name" value="NTP_transferase"/>
    <property type="match status" value="1"/>
</dbReference>
<dbReference type="SUPFAM" id="SSF53448">
    <property type="entry name" value="Nucleotide-diphospho-sugar transferases"/>
    <property type="match status" value="1"/>
</dbReference>
<evidence type="ECO:0000313" key="5">
    <source>
        <dbReference type="Proteomes" id="UP000294593"/>
    </source>
</evidence>
<keyword evidence="1 4" id="KW-0808">Transferase</keyword>
<dbReference type="InterPro" id="IPR054790">
    <property type="entry name" value="MurU"/>
</dbReference>
<dbReference type="PANTHER" id="PTHR43584">
    <property type="entry name" value="NUCLEOTIDYL TRANSFERASE"/>
    <property type="match status" value="1"/>
</dbReference>
<dbReference type="Gene3D" id="3.90.550.10">
    <property type="entry name" value="Spore Coat Polysaccharide Biosynthesis Protein SpsA, Chain A"/>
    <property type="match status" value="1"/>
</dbReference>
<dbReference type="AlphaFoldDB" id="A0A4R6RHQ1"/>
<dbReference type="PANTHER" id="PTHR43584:SF8">
    <property type="entry name" value="N-ACETYLMURAMATE ALPHA-1-PHOSPHATE URIDYLYLTRANSFERASE"/>
    <property type="match status" value="1"/>
</dbReference>
<proteinExistence type="predicted"/>
<dbReference type="RefSeq" id="WP_133607112.1">
    <property type="nucleotide sequence ID" value="NZ_SNXW01000002.1"/>
</dbReference>
<reference evidence="4 5" key="1">
    <citation type="submission" date="2019-03" db="EMBL/GenBank/DDBJ databases">
        <title>Genomic Encyclopedia of Type Strains, Phase IV (KMG-IV): sequencing the most valuable type-strain genomes for metagenomic binning, comparative biology and taxonomic classification.</title>
        <authorList>
            <person name="Goeker M."/>
        </authorList>
    </citation>
    <scope>NUCLEOTIDE SEQUENCE [LARGE SCALE GENOMIC DNA]</scope>
    <source>
        <strain evidence="4 5">DSM 11901</strain>
    </source>
</reference>
<dbReference type="InterPro" id="IPR050065">
    <property type="entry name" value="GlmU-like"/>
</dbReference>
<keyword evidence="5" id="KW-1185">Reference proteome</keyword>
<gene>
    <name evidence="4" type="ORF">EV672_102372</name>
</gene>
<dbReference type="GO" id="GO:0016779">
    <property type="term" value="F:nucleotidyltransferase activity"/>
    <property type="evidence" value="ECO:0007669"/>
    <property type="project" value="UniProtKB-KW"/>
</dbReference>
<dbReference type="NCBIfam" id="NF045761">
    <property type="entry name" value="NAMPUrTaseMurU"/>
    <property type="match status" value="1"/>
</dbReference>
<evidence type="ECO:0000256" key="1">
    <source>
        <dbReference type="ARBA" id="ARBA00022679"/>
    </source>
</evidence>
<dbReference type="EMBL" id="SNXW01000002">
    <property type="protein sequence ID" value="TDP86021.1"/>
    <property type="molecule type" value="Genomic_DNA"/>
</dbReference>
<feature type="domain" description="Nucleotidyl transferase" evidence="3">
    <location>
        <begin position="12"/>
        <end position="248"/>
    </location>
</feature>
<dbReference type="InterPro" id="IPR029044">
    <property type="entry name" value="Nucleotide-diphossugar_trans"/>
</dbReference>
<accession>A0A4R6RHQ1</accession>
<dbReference type="OrthoDB" id="9788272at2"/>
<dbReference type="InterPro" id="IPR005835">
    <property type="entry name" value="NTP_transferase_dom"/>
</dbReference>
<dbReference type="Proteomes" id="UP000294593">
    <property type="component" value="Unassembled WGS sequence"/>
</dbReference>
<name>A0A4R6RHQ1_9BURK</name>
<organism evidence="4 5">
    <name type="scientific">Aquabacterium commune</name>
    <dbReference type="NCBI Taxonomy" id="70586"/>
    <lineage>
        <taxon>Bacteria</taxon>
        <taxon>Pseudomonadati</taxon>
        <taxon>Pseudomonadota</taxon>
        <taxon>Betaproteobacteria</taxon>
        <taxon>Burkholderiales</taxon>
        <taxon>Aquabacterium</taxon>
    </lineage>
</organism>
<protein>
    <submittedName>
        <fullName evidence="4">MurNAc alpha-1-phosphate uridylyltransferase</fullName>
    </submittedName>
</protein>
<keyword evidence="2 4" id="KW-0548">Nucleotidyltransferase</keyword>
<dbReference type="CDD" id="cd06422">
    <property type="entry name" value="NTP_transferase_like_1"/>
    <property type="match status" value="1"/>
</dbReference>
<sequence>MSPVRPPANLPALILAAGRGERMRPLTDTCPKPLLAVRGKPLIVWHLEALARDGVRDVVINTAYLEDQFEPALGDGSRWGLRIRYSHEGHDHGGALETAGGIATALPLLRQADNAEHGAFWVLAGDVFVPGFQFTADAAQAFLHEPAQAHDLAHLWLVPNPEHVPTGDFALNVQGRILRKDQATAGTPTFTYATIGLYRTGMVEGVAPGHKAALRPCLDRAIDSGRLSGQVWRGAWTDVGTPQRLAALNSPA</sequence>
<evidence type="ECO:0000259" key="3">
    <source>
        <dbReference type="Pfam" id="PF00483"/>
    </source>
</evidence>
<evidence type="ECO:0000256" key="2">
    <source>
        <dbReference type="ARBA" id="ARBA00022695"/>
    </source>
</evidence>
<evidence type="ECO:0000313" key="4">
    <source>
        <dbReference type="EMBL" id="TDP86021.1"/>
    </source>
</evidence>
<comment type="caution">
    <text evidence="4">The sequence shown here is derived from an EMBL/GenBank/DDBJ whole genome shotgun (WGS) entry which is preliminary data.</text>
</comment>